<dbReference type="Gene3D" id="1.20.120.530">
    <property type="entry name" value="GntR ligand-binding domain-like"/>
    <property type="match status" value="1"/>
</dbReference>
<keyword evidence="1" id="KW-0805">Transcription regulation</keyword>
<dbReference type="Proteomes" id="UP000515913">
    <property type="component" value="Chromosome"/>
</dbReference>
<reference evidence="5 6" key="1">
    <citation type="submission" date="2020-08" db="EMBL/GenBank/DDBJ databases">
        <authorList>
            <person name="Liu C."/>
            <person name="Sun Q."/>
        </authorList>
    </citation>
    <scope>NUCLEOTIDE SEQUENCE [LARGE SCALE GENOMIC DNA]</scope>
    <source>
        <strain evidence="5 6">NSJ-57</strain>
    </source>
</reference>
<dbReference type="CDD" id="cd07377">
    <property type="entry name" value="WHTH_GntR"/>
    <property type="match status" value="1"/>
</dbReference>
<evidence type="ECO:0000313" key="6">
    <source>
        <dbReference type="Proteomes" id="UP000515913"/>
    </source>
</evidence>
<evidence type="ECO:0000313" key="5">
    <source>
        <dbReference type="EMBL" id="QNM14640.1"/>
    </source>
</evidence>
<dbReference type="SUPFAM" id="SSF46785">
    <property type="entry name" value="Winged helix' DNA-binding domain"/>
    <property type="match status" value="1"/>
</dbReference>
<gene>
    <name evidence="5" type="ORF">H9Q81_06585</name>
</gene>
<feature type="domain" description="HTH gntR-type" evidence="4">
    <location>
        <begin position="12"/>
        <end position="79"/>
    </location>
</feature>
<keyword evidence="2" id="KW-0238">DNA-binding</keyword>
<evidence type="ECO:0000256" key="2">
    <source>
        <dbReference type="ARBA" id="ARBA00023125"/>
    </source>
</evidence>
<dbReference type="InterPro" id="IPR008920">
    <property type="entry name" value="TF_FadR/GntR_C"/>
</dbReference>
<dbReference type="Gene3D" id="1.10.10.10">
    <property type="entry name" value="Winged helix-like DNA-binding domain superfamily/Winged helix DNA-binding domain"/>
    <property type="match status" value="1"/>
</dbReference>
<dbReference type="PANTHER" id="PTHR43537:SF5">
    <property type="entry name" value="UXU OPERON TRANSCRIPTIONAL REGULATOR"/>
    <property type="match status" value="1"/>
</dbReference>
<dbReference type="SMART" id="SM00345">
    <property type="entry name" value="HTH_GNTR"/>
    <property type="match status" value="1"/>
</dbReference>
<proteinExistence type="predicted"/>
<dbReference type="InterPro" id="IPR036388">
    <property type="entry name" value="WH-like_DNA-bd_sf"/>
</dbReference>
<dbReference type="InterPro" id="IPR000524">
    <property type="entry name" value="Tscrpt_reg_HTH_GntR"/>
</dbReference>
<dbReference type="RefSeq" id="WP_101474197.1">
    <property type="nucleotide sequence ID" value="NZ_CP060637.1"/>
</dbReference>
<dbReference type="Pfam" id="PF07729">
    <property type="entry name" value="FCD"/>
    <property type="match status" value="1"/>
</dbReference>
<keyword evidence="3" id="KW-0804">Transcription</keyword>
<dbReference type="KEGG" id="fho:H9Q81_06585"/>
<protein>
    <submittedName>
        <fullName evidence="5">GntR family transcriptional regulator</fullName>
    </submittedName>
</protein>
<evidence type="ECO:0000259" key="4">
    <source>
        <dbReference type="PROSITE" id="PS50949"/>
    </source>
</evidence>
<evidence type="ECO:0000256" key="3">
    <source>
        <dbReference type="ARBA" id="ARBA00023163"/>
    </source>
</evidence>
<dbReference type="AlphaFoldDB" id="A0A7G9GV08"/>
<keyword evidence="6" id="KW-1185">Reference proteome</keyword>
<dbReference type="GO" id="GO:0003677">
    <property type="term" value="F:DNA binding"/>
    <property type="evidence" value="ECO:0007669"/>
    <property type="project" value="UniProtKB-KW"/>
</dbReference>
<dbReference type="PROSITE" id="PS50949">
    <property type="entry name" value="HTH_GNTR"/>
    <property type="match status" value="1"/>
</dbReference>
<dbReference type="PANTHER" id="PTHR43537">
    <property type="entry name" value="TRANSCRIPTIONAL REGULATOR, GNTR FAMILY"/>
    <property type="match status" value="1"/>
</dbReference>
<dbReference type="InterPro" id="IPR011711">
    <property type="entry name" value="GntR_C"/>
</dbReference>
<dbReference type="SUPFAM" id="SSF48008">
    <property type="entry name" value="GntR ligand-binding domain-like"/>
    <property type="match status" value="1"/>
</dbReference>
<dbReference type="InterPro" id="IPR036390">
    <property type="entry name" value="WH_DNA-bd_sf"/>
</dbReference>
<dbReference type="Pfam" id="PF00392">
    <property type="entry name" value="GntR"/>
    <property type="match status" value="1"/>
</dbReference>
<name>A0A7G9GV08_9FUSO</name>
<evidence type="ECO:0000256" key="1">
    <source>
        <dbReference type="ARBA" id="ARBA00023015"/>
    </source>
</evidence>
<sequence length="229" mass="27119">MLLENTTKKKTENNKEYIYRVIKENIMTLNLKPGECVSEIELGHCLNVSRTPIREALVRLSEEKLIDVFPQRGSFVSKINLRLVEEAVFLRILCEKKLLEIACNDSNSDKLVKELEKNLAYQKIVIDFEEDHHKFFDLDNQFHSLIFSYYNKINIWNSIKRLATHYDRLRLIDALEVTNTPEVFNQHNLIIETIKNKQIEHVDNLISSHLSKFKDVINKYIEKYPEYFS</sequence>
<organism evidence="5 6">
    <name type="scientific">Fusobacterium hominis</name>
    <dbReference type="NCBI Taxonomy" id="2764326"/>
    <lineage>
        <taxon>Bacteria</taxon>
        <taxon>Fusobacteriati</taxon>
        <taxon>Fusobacteriota</taxon>
        <taxon>Fusobacteriia</taxon>
        <taxon>Fusobacteriales</taxon>
        <taxon>Fusobacteriaceae</taxon>
        <taxon>Fusobacterium</taxon>
    </lineage>
</organism>
<dbReference type="EMBL" id="CP060637">
    <property type="protein sequence ID" value="QNM14640.1"/>
    <property type="molecule type" value="Genomic_DNA"/>
</dbReference>
<dbReference type="GO" id="GO:0003700">
    <property type="term" value="F:DNA-binding transcription factor activity"/>
    <property type="evidence" value="ECO:0007669"/>
    <property type="project" value="InterPro"/>
</dbReference>
<accession>A0A7G9GV08</accession>